<keyword evidence="2" id="KW-1185">Reference proteome</keyword>
<organism evidence="1 2">
    <name type="scientific">Halorientalis persicus</name>
    <dbReference type="NCBI Taxonomy" id="1367881"/>
    <lineage>
        <taxon>Archaea</taxon>
        <taxon>Methanobacteriati</taxon>
        <taxon>Methanobacteriota</taxon>
        <taxon>Stenosarchaea group</taxon>
        <taxon>Halobacteria</taxon>
        <taxon>Halobacteriales</taxon>
        <taxon>Haloarculaceae</taxon>
        <taxon>Halorientalis</taxon>
    </lineage>
</organism>
<evidence type="ECO:0000313" key="1">
    <source>
        <dbReference type="EMBL" id="SEO96591.1"/>
    </source>
</evidence>
<dbReference type="Proteomes" id="UP000198775">
    <property type="component" value="Unassembled WGS sequence"/>
</dbReference>
<name>A0A1H8U087_9EURY</name>
<reference evidence="2" key="1">
    <citation type="submission" date="2016-10" db="EMBL/GenBank/DDBJ databases">
        <authorList>
            <person name="Varghese N."/>
            <person name="Submissions S."/>
        </authorList>
    </citation>
    <scope>NUCLEOTIDE SEQUENCE [LARGE SCALE GENOMIC DNA]</scope>
    <source>
        <strain evidence="2">IBRC-M 10043</strain>
    </source>
</reference>
<sequence>MIKATINVLAIETGEVPPGPMASMHTIEQYRETYGGSLRTWVETVRGESCKCTASLCDNVIEVGHGESKIKIWIYQPETVKEKLQAICQDFRGLNRNIQPTTTKATATALHDAEGNRAGACFTCGECGTYHSYDEEGEKWSVTGEIDEKPIYEYATGGFPVEQPVSNLPKHQ</sequence>
<dbReference type="AlphaFoldDB" id="A0A1H8U087"/>
<evidence type="ECO:0000313" key="2">
    <source>
        <dbReference type="Proteomes" id="UP000198775"/>
    </source>
</evidence>
<accession>A0A1H8U087</accession>
<dbReference type="RefSeq" id="WP_092663200.1">
    <property type="nucleotide sequence ID" value="NZ_FOCX01000025.1"/>
</dbReference>
<dbReference type="EMBL" id="FOCX01000025">
    <property type="protein sequence ID" value="SEO96591.1"/>
    <property type="molecule type" value="Genomic_DNA"/>
</dbReference>
<proteinExistence type="predicted"/>
<protein>
    <submittedName>
        <fullName evidence="1">Uncharacterized protein</fullName>
    </submittedName>
</protein>
<gene>
    <name evidence="1" type="ORF">SAMN05216388_10252</name>
</gene>